<keyword evidence="1" id="KW-0732">Signal</keyword>
<gene>
    <name evidence="2" type="ORF">CYMTET_40195</name>
</gene>
<evidence type="ECO:0000313" key="3">
    <source>
        <dbReference type="Proteomes" id="UP001190700"/>
    </source>
</evidence>
<evidence type="ECO:0000313" key="2">
    <source>
        <dbReference type="EMBL" id="KAK3250417.1"/>
    </source>
</evidence>
<evidence type="ECO:0000256" key="1">
    <source>
        <dbReference type="SAM" id="SignalP"/>
    </source>
</evidence>
<protein>
    <recommendedName>
        <fullName evidence="4">Apple domain-containing protein</fullName>
    </recommendedName>
</protein>
<dbReference type="AlphaFoldDB" id="A0AAE0F3W0"/>
<organism evidence="2 3">
    <name type="scientific">Cymbomonas tetramitiformis</name>
    <dbReference type="NCBI Taxonomy" id="36881"/>
    <lineage>
        <taxon>Eukaryota</taxon>
        <taxon>Viridiplantae</taxon>
        <taxon>Chlorophyta</taxon>
        <taxon>Pyramimonadophyceae</taxon>
        <taxon>Pyramimonadales</taxon>
        <taxon>Pyramimonadaceae</taxon>
        <taxon>Cymbomonas</taxon>
    </lineage>
</organism>
<comment type="caution">
    <text evidence="2">The sequence shown here is derived from an EMBL/GenBank/DDBJ whole genome shotgun (WGS) entry which is preliminary data.</text>
</comment>
<reference evidence="2 3" key="1">
    <citation type="journal article" date="2015" name="Genome Biol. Evol.">
        <title>Comparative Genomics of a Bacterivorous Green Alga Reveals Evolutionary Causalities and Consequences of Phago-Mixotrophic Mode of Nutrition.</title>
        <authorList>
            <person name="Burns J.A."/>
            <person name="Paasch A."/>
            <person name="Narechania A."/>
            <person name="Kim E."/>
        </authorList>
    </citation>
    <scope>NUCLEOTIDE SEQUENCE [LARGE SCALE GENOMIC DNA]</scope>
    <source>
        <strain evidence="2 3">PLY_AMNH</strain>
    </source>
</reference>
<sequence length="154" mass="16786">MLRALVPLLLVRCATHLAHASSFDQSHQFVPVGYGPCFAYPELDNYNGTAVITRGFVCTSVDPTFDILVDECEIACGTTASCAAYHHDGARCALFFASKGDHTNVCASLYNDSSVAVRSLPAFPNFDAAGDVLYWHGYSEFGDMYESYPCMTRS</sequence>
<feature type="signal peptide" evidence="1">
    <location>
        <begin position="1"/>
        <end position="20"/>
    </location>
</feature>
<keyword evidence="3" id="KW-1185">Reference proteome</keyword>
<accession>A0AAE0F3W0</accession>
<proteinExistence type="predicted"/>
<dbReference type="EMBL" id="LGRX02026731">
    <property type="protein sequence ID" value="KAK3250417.1"/>
    <property type="molecule type" value="Genomic_DNA"/>
</dbReference>
<dbReference type="Proteomes" id="UP001190700">
    <property type="component" value="Unassembled WGS sequence"/>
</dbReference>
<name>A0AAE0F3W0_9CHLO</name>
<evidence type="ECO:0008006" key="4">
    <source>
        <dbReference type="Google" id="ProtNLM"/>
    </source>
</evidence>
<feature type="chain" id="PRO_5042251227" description="Apple domain-containing protein" evidence="1">
    <location>
        <begin position="21"/>
        <end position="154"/>
    </location>
</feature>